<dbReference type="InterPro" id="IPR037165">
    <property type="entry name" value="AldOxase/xan_DH_Mopterin-bd_sf"/>
</dbReference>
<dbReference type="PANTHER" id="PTHR45444">
    <property type="entry name" value="XANTHINE DEHYDROGENASE"/>
    <property type="match status" value="1"/>
</dbReference>
<comment type="caution">
    <text evidence="2">The sequence shown here is derived from an EMBL/GenBank/DDBJ whole genome shotgun (WGS) entry which is preliminary data.</text>
</comment>
<dbReference type="InterPro" id="IPR016208">
    <property type="entry name" value="Ald_Oxase/xanthine_DH-like"/>
</dbReference>
<keyword evidence="3" id="KW-1185">Reference proteome</keyword>
<name>A0ABD0P878_CIRMR</name>
<reference evidence="2 3" key="1">
    <citation type="submission" date="2024-05" db="EMBL/GenBank/DDBJ databases">
        <title>Genome sequencing and assembly of Indian major carp, Cirrhinus mrigala (Hamilton, 1822).</title>
        <authorList>
            <person name="Mohindra V."/>
            <person name="Chowdhury L.M."/>
            <person name="Lal K."/>
            <person name="Jena J.K."/>
        </authorList>
    </citation>
    <scope>NUCLEOTIDE SEQUENCE [LARGE SCALE GENOMIC DNA]</scope>
    <source>
        <strain evidence="2">CM1030</strain>
        <tissue evidence="2">Blood</tissue>
    </source>
</reference>
<sequence>MALDVTLYSNVGNSLDLSLSVSRHLKVLSIYHPLVVNKTHYKIYFLNSNSLDAQILERALFHMDNSYNIPNIRGTGYMCKTNLPSNSAFRGFGGPQGMMIAESWMSDVALSCGLPAEEVRRMNMYKEGDFTPFSQRLEQFTIDRCWEECMQLSEFKKRKDAVEQYN</sequence>
<dbReference type="InterPro" id="IPR008274">
    <property type="entry name" value="AldOxase/xan_DH_MoCoBD1"/>
</dbReference>
<dbReference type="Gene3D" id="3.30.365.10">
    <property type="entry name" value="Aldehyde oxidase/xanthine dehydrogenase, molybdopterin binding domain"/>
    <property type="match status" value="1"/>
</dbReference>
<evidence type="ECO:0000259" key="1">
    <source>
        <dbReference type="Pfam" id="PF02738"/>
    </source>
</evidence>
<dbReference type="Proteomes" id="UP001529510">
    <property type="component" value="Unassembled WGS sequence"/>
</dbReference>
<feature type="domain" description="Aldehyde oxidase/xanthine dehydrogenase first molybdopterin binding" evidence="1">
    <location>
        <begin position="50"/>
        <end position="124"/>
    </location>
</feature>
<proteinExistence type="predicted"/>
<dbReference type="Pfam" id="PF02738">
    <property type="entry name" value="MoCoBD_1"/>
    <property type="match status" value="1"/>
</dbReference>
<organism evidence="2 3">
    <name type="scientific">Cirrhinus mrigala</name>
    <name type="common">Mrigala</name>
    <dbReference type="NCBI Taxonomy" id="683832"/>
    <lineage>
        <taxon>Eukaryota</taxon>
        <taxon>Metazoa</taxon>
        <taxon>Chordata</taxon>
        <taxon>Craniata</taxon>
        <taxon>Vertebrata</taxon>
        <taxon>Euteleostomi</taxon>
        <taxon>Actinopterygii</taxon>
        <taxon>Neopterygii</taxon>
        <taxon>Teleostei</taxon>
        <taxon>Ostariophysi</taxon>
        <taxon>Cypriniformes</taxon>
        <taxon>Cyprinidae</taxon>
        <taxon>Labeoninae</taxon>
        <taxon>Labeonini</taxon>
        <taxon>Cirrhinus</taxon>
    </lineage>
</organism>
<dbReference type="EMBL" id="JAMKFB020000017">
    <property type="protein sequence ID" value="KAL0170297.1"/>
    <property type="molecule type" value="Genomic_DNA"/>
</dbReference>
<dbReference type="PANTHER" id="PTHR45444:SF3">
    <property type="entry name" value="XANTHINE DEHYDROGENASE"/>
    <property type="match status" value="1"/>
</dbReference>
<accession>A0ABD0P878</accession>
<feature type="non-terminal residue" evidence="2">
    <location>
        <position position="166"/>
    </location>
</feature>
<evidence type="ECO:0000313" key="3">
    <source>
        <dbReference type="Proteomes" id="UP001529510"/>
    </source>
</evidence>
<evidence type="ECO:0000313" key="2">
    <source>
        <dbReference type="EMBL" id="KAL0170297.1"/>
    </source>
</evidence>
<gene>
    <name evidence="2" type="ORF">M9458_034893</name>
</gene>
<dbReference type="AlphaFoldDB" id="A0ABD0P878"/>
<protein>
    <recommendedName>
        <fullName evidence="1">Aldehyde oxidase/xanthine dehydrogenase first molybdopterin binding domain-containing protein</fullName>
    </recommendedName>
</protein>
<dbReference type="SUPFAM" id="SSF56003">
    <property type="entry name" value="Molybdenum cofactor-binding domain"/>
    <property type="match status" value="1"/>
</dbReference>